<evidence type="ECO:0000256" key="7">
    <source>
        <dbReference type="SAM" id="Phobius"/>
    </source>
</evidence>
<organism evidence="10 11">
    <name type="scientific">Rhodococcus opacus (strain B4)</name>
    <dbReference type="NCBI Taxonomy" id="632772"/>
    <lineage>
        <taxon>Bacteria</taxon>
        <taxon>Bacillati</taxon>
        <taxon>Actinomycetota</taxon>
        <taxon>Actinomycetes</taxon>
        <taxon>Mycobacteriales</taxon>
        <taxon>Nocardiaceae</taxon>
        <taxon>Rhodococcus</taxon>
    </lineage>
</organism>
<keyword evidence="4 7" id="KW-0812">Transmembrane</keyword>
<evidence type="ECO:0000259" key="8">
    <source>
        <dbReference type="Pfam" id="PF00924"/>
    </source>
</evidence>
<name>C1ATP5_RHOOB</name>
<dbReference type="InterPro" id="IPR011014">
    <property type="entry name" value="MscS_channel_TM-2"/>
</dbReference>
<dbReference type="SUPFAM" id="SSF82861">
    <property type="entry name" value="Mechanosensitive channel protein MscS (YggB), transmembrane region"/>
    <property type="match status" value="1"/>
</dbReference>
<evidence type="ECO:0000313" key="10">
    <source>
        <dbReference type="EMBL" id="BAH53309.1"/>
    </source>
</evidence>
<dbReference type="PATRIC" id="fig|632772.20.peg.5287"/>
<feature type="transmembrane region" description="Helical" evidence="7">
    <location>
        <begin position="145"/>
        <end position="167"/>
    </location>
</feature>
<keyword evidence="6 7" id="KW-0472">Membrane</keyword>
<comment type="similarity">
    <text evidence="2">Belongs to the MscS (TC 1.A.23) family.</text>
</comment>
<dbReference type="InterPro" id="IPR006685">
    <property type="entry name" value="MscS_channel_2nd"/>
</dbReference>
<dbReference type="PANTHER" id="PTHR30460:SF0">
    <property type="entry name" value="MODERATE CONDUCTANCE MECHANOSENSITIVE CHANNEL YBIO"/>
    <property type="match status" value="1"/>
</dbReference>
<dbReference type="InterPro" id="IPR011066">
    <property type="entry name" value="MscS_channel_C_sf"/>
</dbReference>
<gene>
    <name evidence="10" type="ordered locus">ROP_50620</name>
</gene>
<dbReference type="Gene3D" id="3.30.70.100">
    <property type="match status" value="1"/>
</dbReference>
<protein>
    <submittedName>
        <fullName evidence="10">Putative MscS family transporter</fullName>
    </submittedName>
</protein>
<feature type="domain" description="Mechanosensitive ion channel MscS" evidence="8">
    <location>
        <begin position="165"/>
        <end position="229"/>
    </location>
</feature>
<evidence type="ECO:0000256" key="2">
    <source>
        <dbReference type="ARBA" id="ARBA00008017"/>
    </source>
</evidence>
<evidence type="ECO:0000256" key="5">
    <source>
        <dbReference type="ARBA" id="ARBA00022989"/>
    </source>
</evidence>
<dbReference type="InterPro" id="IPR010920">
    <property type="entry name" value="LSM_dom_sf"/>
</dbReference>
<dbReference type="HOGENOM" id="CLU_037945_8_1_11"/>
<dbReference type="FunFam" id="2.30.30.60:FF:000001">
    <property type="entry name" value="MscS Mechanosensitive ion channel"/>
    <property type="match status" value="1"/>
</dbReference>
<dbReference type="Pfam" id="PF00924">
    <property type="entry name" value="MS_channel_2nd"/>
    <property type="match status" value="1"/>
</dbReference>
<keyword evidence="3" id="KW-1003">Cell membrane</keyword>
<dbReference type="Gene3D" id="2.30.30.60">
    <property type="match status" value="1"/>
</dbReference>
<accession>C1ATP5</accession>
<feature type="domain" description="Mechanosensitive ion channel transmembrane helices 2/3" evidence="9">
    <location>
        <begin position="125"/>
        <end position="164"/>
    </location>
</feature>
<proteinExistence type="inferred from homology"/>
<dbReference type="InterPro" id="IPR023408">
    <property type="entry name" value="MscS_beta-dom_sf"/>
</dbReference>
<evidence type="ECO:0000256" key="6">
    <source>
        <dbReference type="ARBA" id="ARBA00023136"/>
    </source>
</evidence>
<dbReference type="GO" id="GO:0008381">
    <property type="term" value="F:mechanosensitive monoatomic ion channel activity"/>
    <property type="evidence" value="ECO:0007669"/>
    <property type="project" value="InterPro"/>
</dbReference>
<dbReference type="Gene3D" id="1.10.287.1260">
    <property type="match status" value="1"/>
</dbReference>
<dbReference type="AlphaFoldDB" id="C1ATP5"/>
<dbReference type="Pfam" id="PF21088">
    <property type="entry name" value="MS_channel_1st"/>
    <property type="match status" value="1"/>
</dbReference>
<evidence type="ECO:0000259" key="9">
    <source>
        <dbReference type="Pfam" id="PF21088"/>
    </source>
</evidence>
<evidence type="ECO:0000313" key="11">
    <source>
        <dbReference type="Proteomes" id="UP000002212"/>
    </source>
</evidence>
<sequence length="336" mass="36507">MTVTPALCRGSDRRTCGWQLSERVSSVHSGSMFSSLQAFELTETNRDWLIHRPAEIATYVVLALVLRFALHRMIDRMTRPREPSDKPAMLRPLRERAPRGVKEAMVNERRAQRARTIGSVLKSTVSIVVLIWVVLQVLAVLGVNVAPFIASAGVIGVALGFGAQNLVRDFLSGIFMLLEDQYGVGDVVDLGEAVGTVETVGLRVTTIRDVNGTLWYCRNGEIVRVGNMSQGYAVAVVDLPIAHAANVQRACEVALEAVTEAAKGDAIAADVLEPPELLGVNSVTAESVTLRITARTKPGRQWAVQRTFARAALSAFEHYDIDAPYLSVLSSARSSN</sequence>
<feature type="transmembrane region" description="Helical" evidence="7">
    <location>
        <begin position="56"/>
        <end position="74"/>
    </location>
</feature>
<feature type="transmembrane region" description="Helical" evidence="7">
    <location>
        <begin position="119"/>
        <end position="139"/>
    </location>
</feature>
<dbReference type="SUPFAM" id="SSF82689">
    <property type="entry name" value="Mechanosensitive channel protein MscS (YggB), C-terminal domain"/>
    <property type="match status" value="1"/>
</dbReference>
<dbReference type="SUPFAM" id="SSF50182">
    <property type="entry name" value="Sm-like ribonucleoproteins"/>
    <property type="match status" value="1"/>
</dbReference>
<evidence type="ECO:0000256" key="3">
    <source>
        <dbReference type="ARBA" id="ARBA00022475"/>
    </source>
</evidence>
<keyword evidence="5 7" id="KW-1133">Transmembrane helix</keyword>
<dbReference type="Proteomes" id="UP000002212">
    <property type="component" value="Chromosome"/>
</dbReference>
<dbReference type="EMBL" id="AP011115">
    <property type="protein sequence ID" value="BAH53309.1"/>
    <property type="molecule type" value="Genomic_DNA"/>
</dbReference>
<reference evidence="10 11" key="1">
    <citation type="submission" date="2009-03" db="EMBL/GenBank/DDBJ databases">
        <title>Comparison of the complete genome sequences of Rhodococcus erythropolis PR4 and Rhodococcus opacus B4.</title>
        <authorList>
            <person name="Takarada H."/>
            <person name="Sekine M."/>
            <person name="Hosoyama A."/>
            <person name="Yamada R."/>
            <person name="Fujisawa T."/>
            <person name="Omata S."/>
            <person name="Shimizu A."/>
            <person name="Tsukatani N."/>
            <person name="Tanikawa S."/>
            <person name="Fujita N."/>
            <person name="Harayama S."/>
        </authorList>
    </citation>
    <scope>NUCLEOTIDE SEQUENCE [LARGE SCALE GENOMIC DNA]</scope>
    <source>
        <strain evidence="10 11">B4</strain>
    </source>
</reference>
<dbReference type="STRING" id="632772.ROP_50620"/>
<evidence type="ECO:0000256" key="1">
    <source>
        <dbReference type="ARBA" id="ARBA00004651"/>
    </source>
</evidence>
<dbReference type="PANTHER" id="PTHR30460">
    <property type="entry name" value="MODERATE CONDUCTANCE MECHANOSENSITIVE CHANNEL YBIO"/>
    <property type="match status" value="1"/>
</dbReference>
<evidence type="ECO:0000256" key="4">
    <source>
        <dbReference type="ARBA" id="ARBA00022692"/>
    </source>
</evidence>
<comment type="subcellular location">
    <subcellularLocation>
        <location evidence="1">Cell membrane</location>
        <topology evidence="1">Multi-pass membrane protein</topology>
    </subcellularLocation>
</comment>
<dbReference type="KEGG" id="rop:ROP_50620"/>
<dbReference type="InterPro" id="IPR045276">
    <property type="entry name" value="YbiO_bact"/>
</dbReference>
<dbReference type="GO" id="GO:0005886">
    <property type="term" value="C:plasma membrane"/>
    <property type="evidence" value="ECO:0007669"/>
    <property type="project" value="UniProtKB-SubCell"/>
</dbReference>
<dbReference type="InterPro" id="IPR049142">
    <property type="entry name" value="MS_channel_1st"/>
</dbReference>